<gene>
    <name evidence="1" type="ORF">MLD38_037901</name>
</gene>
<name>A0ACB9KXW5_9MYRT</name>
<sequence>MEVDTVVKSAVRSLGKGFDLTYDFRLKYCKGDDRLILLDESHKRTLLLPGLGTTHNVPLDISCDKGDCIRYQSDILQFSKMSEFFNQKSSVSGKIPSGLFNAMFGFESSSWGRDAADNKFLGIDGYFIVLCNLRIDRRPLVLSDRVIEAVPTSWDPPALARFIEKYGTHVIDGIGIGGQDVIVVRQDKTSKLGAPELKKHMDELGDQLFTGSCTFSPQTYKSKDKAPKAFNVFVPQSLPFNHPSTSSCSKDGITVICSRRGGDPSADTHSEWLLTVPSMPDTIHFTFTPITSLLKGIPGNGFLSHAINLYLRYKPPINELQYFLDFQTHKMWSPMHNDLPLGPTTNRALSPSLSLNYMAPKLYINTTQVTVGKRPVIGMRLFLEGMKCNRLGIHLHHLSLATTGLEHRISEATLWRGSEEITQDDYHEPIRGKKFSHICIAPVEFEHHHYSHSPARKTDSTSSAYIVTGAQLHVKKHGSKDVLHLRLQFSNVSDCFVAQSSWDRGPEHSQKSGLLSTLSTSLTLGGINSKGSSSEKDKSTSATVNIDSAVYPTGPPVPVQTPKLLKLVDTSQRCRGPQHSPGHWLVTGAKLDLENGKICIHVKFSLLSVNNHNA</sequence>
<evidence type="ECO:0000313" key="2">
    <source>
        <dbReference type="Proteomes" id="UP001057402"/>
    </source>
</evidence>
<accession>A0ACB9KXW5</accession>
<evidence type="ECO:0000313" key="1">
    <source>
        <dbReference type="EMBL" id="KAI4302115.1"/>
    </source>
</evidence>
<reference evidence="2" key="1">
    <citation type="journal article" date="2023" name="Front. Plant Sci.">
        <title>Chromosomal-level genome assembly of Melastoma candidum provides insights into trichome evolution.</title>
        <authorList>
            <person name="Zhong Y."/>
            <person name="Wu W."/>
            <person name="Sun C."/>
            <person name="Zou P."/>
            <person name="Liu Y."/>
            <person name="Dai S."/>
            <person name="Zhou R."/>
        </authorList>
    </citation>
    <scope>NUCLEOTIDE SEQUENCE [LARGE SCALE GENOMIC DNA]</scope>
</reference>
<comment type="caution">
    <text evidence="1">The sequence shown here is derived from an EMBL/GenBank/DDBJ whole genome shotgun (WGS) entry which is preliminary data.</text>
</comment>
<dbReference type="Proteomes" id="UP001057402">
    <property type="component" value="Chromosome 12"/>
</dbReference>
<organism evidence="1 2">
    <name type="scientific">Melastoma candidum</name>
    <dbReference type="NCBI Taxonomy" id="119954"/>
    <lineage>
        <taxon>Eukaryota</taxon>
        <taxon>Viridiplantae</taxon>
        <taxon>Streptophyta</taxon>
        <taxon>Embryophyta</taxon>
        <taxon>Tracheophyta</taxon>
        <taxon>Spermatophyta</taxon>
        <taxon>Magnoliopsida</taxon>
        <taxon>eudicotyledons</taxon>
        <taxon>Gunneridae</taxon>
        <taxon>Pentapetalae</taxon>
        <taxon>rosids</taxon>
        <taxon>malvids</taxon>
        <taxon>Myrtales</taxon>
        <taxon>Melastomataceae</taxon>
        <taxon>Melastomatoideae</taxon>
        <taxon>Melastomateae</taxon>
        <taxon>Melastoma</taxon>
    </lineage>
</organism>
<keyword evidence="2" id="KW-1185">Reference proteome</keyword>
<proteinExistence type="predicted"/>
<dbReference type="EMBL" id="CM042891">
    <property type="protein sequence ID" value="KAI4302115.1"/>
    <property type="molecule type" value="Genomic_DNA"/>
</dbReference>
<protein>
    <submittedName>
        <fullName evidence="1">Uncharacterized protein</fullName>
    </submittedName>
</protein>